<feature type="transmembrane region" description="Helical" evidence="1">
    <location>
        <begin position="12"/>
        <end position="29"/>
    </location>
</feature>
<evidence type="ECO:0000256" key="1">
    <source>
        <dbReference type="SAM" id="Phobius"/>
    </source>
</evidence>
<sequence length="161" mass="17346">MGLPATLIGWKGYVAALVAGALLVAGVVLDRQWYGAHQFRAGGDAKQAEIEKRQAAIERAWQEERDRADAKHRGAVLAREAAEKTVAAQRGRIDGLLRQLAQRRAETASAGGGLDAAGPDWIGIIGSCVGRYEQLGKDAARWADQVNGLQGYIRSIRPNPY</sequence>
<proteinExistence type="predicted"/>
<keyword evidence="1" id="KW-1133">Transmembrane helix</keyword>
<dbReference type="AlphaFoldDB" id="A0AA42WE14"/>
<reference evidence="2" key="1">
    <citation type="submission" date="2022-09" db="EMBL/GenBank/DDBJ databases">
        <title>Intensive care unit water sources are persistently colonized with multi-drug resistant bacteria and are the site of extensive horizontal gene transfer of antibiotic resistance genes.</title>
        <authorList>
            <person name="Diorio-Toth L."/>
        </authorList>
    </citation>
    <scope>NUCLEOTIDE SEQUENCE</scope>
    <source>
        <strain evidence="2">GD03676</strain>
    </source>
</reference>
<keyword evidence="1" id="KW-0812">Transmembrane</keyword>
<dbReference type="EMBL" id="JAOCKG010000008">
    <property type="protein sequence ID" value="MDH2052526.1"/>
    <property type="molecule type" value="Genomic_DNA"/>
</dbReference>
<evidence type="ECO:0000313" key="3">
    <source>
        <dbReference type="Proteomes" id="UP001161276"/>
    </source>
</evidence>
<keyword evidence="1" id="KW-0472">Membrane</keyword>
<accession>A0AA42WE14</accession>
<dbReference type="Proteomes" id="UP001161276">
    <property type="component" value="Unassembled WGS sequence"/>
</dbReference>
<protein>
    <submittedName>
        <fullName evidence="2">Uncharacterized protein</fullName>
    </submittedName>
</protein>
<dbReference type="RefSeq" id="WP_280028018.1">
    <property type="nucleotide sequence ID" value="NZ_JAOCKG010000008.1"/>
</dbReference>
<comment type="caution">
    <text evidence="2">The sequence shown here is derived from an EMBL/GenBank/DDBJ whole genome shotgun (WGS) entry which is preliminary data.</text>
</comment>
<gene>
    <name evidence="2" type="ORF">N5K24_19135</name>
</gene>
<organism evidence="2 3">
    <name type="scientific">Achromobacter marplatensis</name>
    <dbReference type="NCBI Taxonomy" id="470868"/>
    <lineage>
        <taxon>Bacteria</taxon>
        <taxon>Pseudomonadati</taxon>
        <taxon>Pseudomonadota</taxon>
        <taxon>Betaproteobacteria</taxon>
        <taxon>Burkholderiales</taxon>
        <taxon>Alcaligenaceae</taxon>
        <taxon>Achromobacter</taxon>
    </lineage>
</organism>
<name>A0AA42WE14_9BURK</name>
<evidence type="ECO:0000313" key="2">
    <source>
        <dbReference type="EMBL" id="MDH2052526.1"/>
    </source>
</evidence>